<accession>A0A7J7KFP2</accession>
<comment type="caution">
    <text evidence="1">The sequence shown here is derived from an EMBL/GenBank/DDBJ whole genome shotgun (WGS) entry which is preliminary data.</text>
</comment>
<evidence type="ECO:0000313" key="1">
    <source>
        <dbReference type="EMBL" id="KAF6037470.1"/>
    </source>
</evidence>
<organism evidence="1 2">
    <name type="scientific">Bugula neritina</name>
    <name type="common">Brown bryozoan</name>
    <name type="synonym">Sertularia neritina</name>
    <dbReference type="NCBI Taxonomy" id="10212"/>
    <lineage>
        <taxon>Eukaryota</taxon>
        <taxon>Metazoa</taxon>
        <taxon>Spiralia</taxon>
        <taxon>Lophotrochozoa</taxon>
        <taxon>Bryozoa</taxon>
        <taxon>Gymnolaemata</taxon>
        <taxon>Cheilostomatida</taxon>
        <taxon>Flustrina</taxon>
        <taxon>Buguloidea</taxon>
        <taxon>Bugulidae</taxon>
        <taxon>Bugula</taxon>
    </lineage>
</organism>
<gene>
    <name evidence="1" type="ORF">EB796_004220</name>
</gene>
<dbReference type="InterPro" id="IPR010281">
    <property type="entry name" value="DUF885"/>
</dbReference>
<dbReference type="PANTHER" id="PTHR33361:SF2">
    <property type="entry name" value="DUF885 DOMAIN-CONTAINING PROTEIN"/>
    <property type="match status" value="1"/>
</dbReference>
<dbReference type="Pfam" id="PF05960">
    <property type="entry name" value="DUF885"/>
    <property type="match status" value="2"/>
</dbReference>
<evidence type="ECO:0000313" key="2">
    <source>
        <dbReference type="Proteomes" id="UP000593567"/>
    </source>
</evidence>
<keyword evidence="2" id="KW-1185">Reference proteome</keyword>
<dbReference type="Proteomes" id="UP000593567">
    <property type="component" value="Unassembled WGS sequence"/>
</dbReference>
<proteinExistence type="predicted"/>
<dbReference type="AlphaFoldDB" id="A0A7J7KFP2"/>
<sequence>MVQFIEKLENEYLPHCRPVGSASALPGGDKYYEAALKHYTADYVTAEYAHQLGLKEIQRITTDMKQIMSKEGFVGGIGDYTQYLLSDPDETFATSGWALYTEYLSEQMGIIKTDRERFGKLSMESLRAARLVVDTGIHYYNWTMERATEYLKENTALSNASCWAQIERYVRWPGQACSYKIGELKIKEIRQRAEQELGASFSIPEFHKALLDLGPCPLQLMEDEMNKWIESSKPVESAAHQIMCCHFLFISLLFPVISSIYQL</sequence>
<dbReference type="OrthoDB" id="5959877at2759"/>
<evidence type="ECO:0008006" key="3">
    <source>
        <dbReference type="Google" id="ProtNLM"/>
    </source>
</evidence>
<dbReference type="PANTHER" id="PTHR33361">
    <property type="entry name" value="GLR0591 PROTEIN"/>
    <property type="match status" value="1"/>
</dbReference>
<dbReference type="EMBL" id="VXIV02000563">
    <property type="protein sequence ID" value="KAF6037470.1"/>
    <property type="molecule type" value="Genomic_DNA"/>
</dbReference>
<name>A0A7J7KFP2_BUGNE</name>
<reference evidence="1" key="1">
    <citation type="submission" date="2020-06" db="EMBL/GenBank/DDBJ databases">
        <title>Draft genome of Bugula neritina, a colonial animal packing powerful symbionts and potential medicines.</title>
        <authorList>
            <person name="Rayko M."/>
        </authorList>
    </citation>
    <scope>NUCLEOTIDE SEQUENCE [LARGE SCALE GENOMIC DNA]</scope>
    <source>
        <strain evidence="1">Kwan_BN1</strain>
    </source>
</reference>
<protein>
    <recommendedName>
        <fullName evidence="3">DUF885 domain-containing protein</fullName>
    </recommendedName>
</protein>